<evidence type="ECO:0000259" key="1">
    <source>
        <dbReference type="Pfam" id="PF00483"/>
    </source>
</evidence>
<dbReference type="AlphaFoldDB" id="A0A0F9TB26"/>
<evidence type="ECO:0000313" key="2">
    <source>
        <dbReference type="EMBL" id="KKN72167.1"/>
    </source>
</evidence>
<gene>
    <name evidence="2" type="ORF">LCGC14_0413790</name>
</gene>
<dbReference type="Gene3D" id="3.90.550.10">
    <property type="entry name" value="Spore Coat Polysaccharide Biosynthesis Protein SpsA, Chain A"/>
    <property type="match status" value="1"/>
</dbReference>
<feature type="non-terminal residue" evidence="2">
    <location>
        <position position="168"/>
    </location>
</feature>
<name>A0A0F9TB26_9ZZZZ</name>
<organism evidence="2">
    <name type="scientific">marine sediment metagenome</name>
    <dbReference type="NCBI Taxonomy" id="412755"/>
    <lineage>
        <taxon>unclassified sequences</taxon>
        <taxon>metagenomes</taxon>
        <taxon>ecological metagenomes</taxon>
    </lineage>
</organism>
<reference evidence="2" key="1">
    <citation type="journal article" date="2015" name="Nature">
        <title>Complex archaea that bridge the gap between prokaryotes and eukaryotes.</title>
        <authorList>
            <person name="Spang A."/>
            <person name="Saw J.H."/>
            <person name="Jorgensen S.L."/>
            <person name="Zaremba-Niedzwiedzka K."/>
            <person name="Martijn J."/>
            <person name="Lind A.E."/>
            <person name="van Eijk R."/>
            <person name="Schleper C."/>
            <person name="Guy L."/>
            <person name="Ettema T.J."/>
        </authorList>
    </citation>
    <scope>NUCLEOTIDE SEQUENCE</scope>
</reference>
<protein>
    <recommendedName>
        <fullName evidence="1">Nucleotidyl transferase domain-containing protein</fullName>
    </recommendedName>
</protein>
<dbReference type="SUPFAM" id="SSF53448">
    <property type="entry name" value="Nucleotide-diphospho-sugar transferases"/>
    <property type="match status" value="1"/>
</dbReference>
<sequence>MVNVVIPMAGRGSRFAQVGYTFPKPLIEVYHEGVNKPMIQMVVENIGVKGKYVFLALKEHCDNYALKYLLPLICKDNQCEIIEIDQVTEGAACTVLLAKEFINNDDELILANSDQWIDWSSEHFLQSLRSRDADGGICTFYATHPKWSFARVEEETNIITEVAEKKPI</sequence>
<dbReference type="Pfam" id="PF00483">
    <property type="entry name" value="NTP_transferase"/>
    <property type="match status" value="1"/>
</dbReference>
<accession>A0A0F9TB26</accession>
<feature type="domain" description="Nucleotidyl transferase" evidence="1">
    <location>
        <begin position="5"/>
        <end position="165"/>
    </location>
</feature>
<dbReference type="EMBL" id="LAZR01000368">
    <property type="protein sequence ID" value="KKN72167.1"/>
    <property type="molecule type" value="Genomic_DNA"/>
</dbReference>
<dbReference type="InterPro" id="IPR029044">
    <property type="entry name" value="Nucleotide-diphossugar_trans"/>
</dbReference>
<dbReference type="InterPro" id="IPR005835">
    <property type="entry name" value="NTP_transferase_dom"/>
</dbReference>
<comment type="caution">
    <text evidence="2">The sequence shown here is derived from an EMBL/GenBank/DDBJ whole genome shotgun (WGS) entry which is preliminary data.</text>
</comment>
<proteinExistence type="predicted"/>